<dbReference type="SUPFAM" id="SSF47979">
    <property type="entry name" value="Iron-dependent repressor protein, dimerization domain"/>
    <property type="match status" value="1"/>
</dbReference>
<organism evidence="6 7">
    <name type="scientific">Candidatus Pullichristensenella stercorigallinarum</name>
    <dbReference type="NCBI Taxonomy" id="2840909"/>
    <lineage>
        <taxon>Bacteria</taxon>
        <taxon>Bacillati</taxon>
        <taxon>Bacillota</taxon>
        <taxon>Clostridia</taxon>
        <taxon>Candidatus Pullichristensenella</taxon>
    </lineage>
</organism>
<evidence type="ECO:0000256" key="4">
    <source>
        <dbReference type="ARBA" id="ARBA00023163"/>
    </source>
</evidence>
<reference evidence="6" key="2">
    <citation type="journal article" date="2021" name="PeerJ">
        <title>Extensive microbial diversity within the chicken gut microbiome revealed by metagenomics and culture.</title>
        <authorList>
            <person name="Gilroy R."/>
            <person name="Ravi A."/>
            <person name="Getino M."/>
            <person name="Pursley I."/>
            <person name="Horton D.L."/>
            <person name="Alikhan N.F."/>
            <person name="Baker D."/>
            <person name="Gharbi K."/>
            <person name="Hall N."/>
            <person name="Watson M."/>
            <person name="Adriaenssens E.M."/>
            <person name="Foster-Nyarko E."/>
            <person name="Jarju S."/>
            <person name="Secka A."/>
            <person name="Antonio M."/>
            <person name="Oren A."/>
            <person name="Chaudhuri R.R."/>
            <person name="La Ragione R."/>
            <person name="Hildebrand F."/>
            <person name="Pallen M.J."/>
        </authorList>
    </citation>
    <scope>NUCLEOTIDE SEQUENCE</scope>
    <source>
        <strain evidence="6">ChiSjej6B24-2974</strain>
    </source>
</reference>
<dbReference type="Gene3D" id="1.10.60.10">
    <property type="entry name" value="Iron dependent repressor, metal binding and dimerisation domain"/>
    <property type="match status" value="1"/>
</dbReference>
<dbReference type="PANTHER" id="PTHR33238">
    <property type="entry name" value="IRON (METAL) DEPENDENT REPRESSOR, DTXR FAMILY"/>
    <property type="match status" value="1"/>
</dbReference>
<dbReference type="Proteomes" id="UP000824260">
    <property type="component" value="Unassembled WGS sequence"/>
</dbReference>
<dbReference type="InterPro" id="IPR050536">
    <property type="entry name" value="DtxR_MntR_Metal-Reg"/>
</dbReference>
<evidence type="ECO:0000256" key="1">
    <source>
        <dbReference type="ARBA" id="ARBA00007871"/>
    </source>
</evidence>
<dbReference type="InterPro" id="IPR036388">
    <property type="entry name" value="WH-like_DNA-bd_sf"/>
</dbReference>
<keyword evidence="3" id="KW-0238">DNA-binding</keyword>
<accession>A0A9D0ZP75</accession>
<evidence type="ECO:0000259" key="5">
    <source>
        <dbReference type="PROSITE" id="PS50944"/>
    </source>
</evidence>
<evidence type="ECO:0000256" key="2">
    <source>
        <dbReference type="ARBA" id="ARBA00023015"/>
    </source>
</evidence>
<sequence length="128" mass="14454">MRVQESRENYLEAILMLQKKHGYVRSVDVANHLNFSRPSVSVAMANLRSLGLVTTDERGFLLLTPEGLAQAEKVLERHTLITDWLIGLGVRAETAAEDACRLEHVLSQESFDCIRRHVESRPQRASEA</sequence>
<dbReference type="PANTHER" id="PTHR33238:SF7">
    <property type="entry name" value="IRON-DEPENDENT TRANSCRIPTIONAL REGULATOR"/>
    <property type="match status" value="1"/>
</dbReference>
<evidence type="ECO:0000313" key="7">
    <source>
        <dbReference type="Proteomes" id="UP000824260"/>
    </source>
</evidence>
<keyword evidence="2" id="KW-0805">Transcription regulation</keyword>
<keyword evidence="4" id="KW-0804">Transcription</keyword>
<dbReference type="Pfam" id="PF02742">
    <property type="entry name" value="Fe_dep_repr_C"/>
    <property type="match status" value="1"/>
</dbReference>
<comment type="caution">
    <text evidence="6">The sequence shown here is derived from an EMBL/GenBank/DDBJ whole genome shotgun (WGS) entry which is preliminary data.</text>
</comment>
<feature type="domain" description="HTH dtxR-type" evidence="5">
    <location>
        <begin position="1"/>
        <end position="64"/>
    </location>
</feature>
<dbReference type="GO" id="GO:0003700">
    <property type="term" value="F:DNA-binding transcription factor activity"/>
    <property type="evidence" value="ECO:0007669"/>
    <property type="project" value="InterPro"/>
</dbReference>
<dbReference type="GO" id="GO:0046983">
    <property type="term" value="F:protein dimerization activity"/>
    <property type="evidence" value="ECO:0007669"/>
    <property type="project" value="InterPro"/>
</dbReference>
<proteinExistence type="inferred from homology"/>
<dbReference type="PROSITE" id="PS50944">
    <property type="entry name" value="HTH_DTXR"/>
    <property type="match status" value="1"/>
</dbReference>
<dbReference type="SMART" id="SM00529">
    <property type="entry name" value="HTH_DTXR"/>
    <property type="match status" value="1"/>
</dbReference>
<dbReference type="Pfam" id="PF01325">
    <property type="entry name" value="Fe_dep_repress"/>
    <property type="match status" value="1"/>
</dbReference>
<dbReference type="InterPro" id="IPR036390">
    <property type="entry name" value="WH_DNA-bd_sf"/>
</dbReference>
<dbReference type="InterPro" id="IPR022689">
    <property type="entry name" value="Iron_dep_repressor"/>
</dbReference>
<dbReference type="GO" id="GO:0003677">
    <property type="term" value="F:DNA binding"/>
    <property type="evidence" value="ECO:0007669"/>
    <property type="project" value="UniProtKB-KW"/>
</dbReference>
<dbReference type="InterPro" id="IPR036421">
    <property type="entry name" value="Fe_dep_repressor_sf"/>
</dbReference>
<dbReference type="Gene3D" id="1.10.10.10">
    <property type="entry name" value="Winged helix-like DNA-binding domain superfamily/Winged helix DNA-binding domain"/>
    <property type="match status" value="1"/>
</dbReference>
<evidence type="ECO:0000313" key="6">
    <source>
        <dbReference type="EMBL" id="HIQ83891.1"/>
    </source>
</evidence>
<dbReference type="AlphaFoldDB" id="A0A9D0ZP75"/>
<gene>
    <name evidence="6" type="ORF">IAA52_12435</name>
</gene>
<dbReference type="EMBL" id="DVFZ01000116">
    <property type="protein sequence ID" value="HIQ83891.1"/>
    <property type="molecule type" value="Genomic_DNA"/>
</dbReference>
<protein>
    <submittedName>
        <fullName evidence="6">Metal-dependent transcriptional regulator</fullName>
    </submittedName>
</protein>
<dbReference type="InterPro" id="IPR022687">
    <property type="entry name" value="HTH_DTXR"/>
</dbReference>
<dbReference type="GO" id="GO:0046914">
    <property type="term" value="F:transition metal ion binding"/>
    <property type="evidence" value="ECO:0007669"/>
    <property type="project" value="InterPro"/>
</dbReference>
<comment type="similarity">
    <text evidence="1">Belongs to the DtxR/MntR family.</text>
</comment>
<dbReference type="SUPFAM" id="SSF46785">
    <property type="entry name" value="Winged helix' DNA-binding domain"/>
    <property type="match status" value="1"/>
</dbReference>
<dbReference type="InterPro" id="IPR001367">
    <property type="entry name" value="Fe_dep_repressor"/>
</dbReference>
<evidence type="ECO:0000256" key="3">
    <source>
        <dbReference type="ARBA" id="ARBA00023125"/>
    </source>
</evidence>
<reference evidence="6" key="1">
    <citation type="submission" date="2020-10" db="EMBL/GenBank/DDBJ databases">
        <authorList>
            <person name="Gilroy R."/>
        </authorList>
    </citation>
    <scope>NUCLEOTIDE SEQUENCE</scope>
    <source>
        <strain evidence="6">ChiSjej6B24-2974</strain>
    </source>
</reference>
<name>A0A9D0ZP75_9FIRM</name>